<evidence type="ECO:0000256" key="2">
    <source>
        <dbReference type="ARBA" id="ARBA00008954"/>
    </source>
</evidence>
<geneLocation type="plasmid" evidence="5 7">
    <name>1</name>
</geneLocation>
<dbReference type="Proteomes" id="UP000011645">
    <property type="component" value="Unassembled WGS sequence"/>
</dbReference>
<sequence>MRQLRRRSTTARRARERLESTAERFDTIGDVRGRGLMLGVEFVDRAADWRGPGPHAPSGDLAESVQAECFDRGLIIELGGRKSATARFLPPLIVSAGQTDEIATIFEEAVTSIHEGRTRTREVST</sequence>
<dbReference type="GO" id="GO:0008483">
    <property type="term" value="F:transaminase activity"/>
    <property type="evidence" value="ECO:0007669"/>
    <property type="project" value="UniProtKB-KW"/>
</dbReference>
<keyword evidence="3 5" id="KW-0032">Aminotransferase</keyword>
<name>D8JB88_HALJB</name>
<accession>D8JB88</accession>
<dbReference type="GO" id="GO:0030170">
    <property type="term" value="F:pyridoxal phosphate binding"/>
    <property type="evidence" value="ECO:0007669"/>
    <property type="project" value="InterPro"/>
</dbReference>
<dbReference type="InterPro" id="IPR015424">
    <property type="entry name" value="PyrdxlP-dep_Trfase"/>
</dbReference>
<dbReference type="InterPro" id="IPR004637">
    <property type="entry name" value="Dat"/>
</dbReference>
<dbReference type="PATRIC" id="fig|795797.18.peg.3151"/>
<dbReference type="InterPro" id="IPR015422">
    <property type="entry name" value="PyrdxlP-dep_Trfase_small"/>
</dbReference>
<evidence type="ECO:0000313" key="8">
    <source>
        <dbReference type="Proteomes" id="UP000011645"/>
    </source>
</evidence>
<protein>
    <submittedName>
        <fullName evidence="5 6">Diaminobutyrate--pyruvate aminotransferase</fullName>
    </submittedName>
</protein>
<dbReference type="InterPro" id="IPR005814">
    <property type="entry name" value="Aminotrans_3"/>
</dbReference>
<keyword evidence="4 6" id="KW-0808">Transferase</keyword>
<evidence type="ECO:0000313" key="6">
    <source>
        <dbReference type="EMBL" id="ELY41364.1"/>
    </source>
</evidence>
<comment type="cofactor">
    <cofactor evidence="1">
        <name>pyridoxal 5'-phosphate</name>
        <dbReference type="ChEBI" id="CHEBI:597326"/>
    </cofactor>
</comment>
<dbReference type="SUPFAM" id="SSF53383">
    <property type="entry name" value="PLP-dependent transferases"/>
    <property type="match status" value="1"/>
</dbReference>
<dbReference type="eggNOG" id="arCOG00915">
    <property type="taxonomic scope" value="Archaea"/>
</dbReference>
<dbReference type="KEGG" id="hje:HacjB3_15916"/>
<reference evidence="6 8" key="2">
    <citation type="journal article" date="2014" name="PLoS Genet.">
        <title>Phylogenetically driven sequencing of extremely halophilic archaea reveals strategies for static and dynamic osmo-response.</title>
        <authorList>
            <person name="Becker E.A."/>
            <person name="Seitzer P.M."/>
            <person name="Tritt A."/>
            <person name="Larsen D."/>
            <person name="Krusor M."/>
            <person name="Yao A.I."/>
            <person name="Wu D."/>
            <person name="Madern D."/>
            <person name="Eisen J.A."/>
            <person name="Darling A.E."/>
            <person name="Facciotti M.T."/>
        </authorList>
    </citation>
    <scope>NUCLEOTIDE SEQUENCE [LARGE SCALE GENOMIC DNA]</scope>
    <source>
        <strain evidence="6">B3</strain>
        <strain evidence="8">DSM 18796 / CECT 7217 / JCM 14584 / KCTC 4019 / B3</strain>
    </source>
</reference>
<dbReference type="EMBL" id="AOHV01000005">
    <property type="protein sequence ID" value="ELY41364.1"/>
    <property type="molecule type" value="Genomic_DNA"/>
</dbReference>
<organism evidence="5 7">
    <name type="scientific">Halalkalicoccus jeotgali (strain DSM 18796 / CECT 7217 / JCM 14584 / KCTC 4019 / B3)</name>
    <dbReference type="NCBI Taxonomy" id="795797"/>
    <lineage>
        <taxon>Archaea</taxon>
        <taxon>Methanobacteriati</taxon>
        <taxon>Methanobacteriota</taxon>
        <taxon>Stenosarchaea group</taxon>
        <taxon>Halobacteria</taxon>
        <taxon>Halobacteriales</taxon>
        <taxon>Halococcaceae</taxon>
        <taxon>Halalkalicoccus</taxon>
    </lineage>
</organism>
<keyword evidence="5" id="KW-0614">Plasmid</keyword>
<dbReference type="AlphaFoldDB" id="D8JB88"/>
<dbReference type="Proteomes" id="UP000000390">
    <property type="component" value="Plasmid 1"/>
</dbReference>
<dbReference type="EMBL" id="CP002063">
    <property type="protein sequence ID" value="ADJ16541.1"/>
    <property type="molecule type" value="Genomic_DNA"/>
</dbReference>
<evidence type="ECO:0000256" key="3">
    <source>
        <dbReference type="ARBA" id="ARBA00022576"/>
    </source>
</evidence>
<dbReference type="HOGENOM" id="CLU_1987540_0_0_2"/>
<dbReference type="Gene3D" id="3.90.1150.10">
    <property type="entry name" value="Aspartate Aminotransferase, domain 1"/>
    <property type="match status" value="1"/>
</dbReference>
<dbReference type="Pfam" id="PF00202">
    <property type="entry name" value="Aminotran_3"/>
    <property type="match status" value="1"/>
</dbReference>
<reference evidence="5 7" key="1">
    <citation type="journal article" date="2010" name="J. Bacteriol.">
        <title>Complete genome sequence of Halalkalicoccus jeotgali B3(T), an extremely halophilic archaeon.</title>
        <authorList>
            <person name="Roh S.W."/>
            <person name="Nam Y.D."/>
            <person name="Nam S.H."/>
            <person name="Choi S.H."/>
            <person name="Park H.S."/>
            <person name="Bae J.W."/>
        </authorList>
    </citation>
    <scope>NUCLEOTIDE SEQUENCE [LARGE SCALE GENOMIC DNA]</scope>
    <source>
        <strain evidence="5">B3</strain>
        <strain evidence="7">DSM 18796 / CECT 7217 / JCM 14584 / KCTC 4019 / B3</strain>
        <plasmid evidence="7">1</plasmid>
    </source>
</reference>
<evidence type="ECO:0000256" key="1">
    <source>
        <dbReference type="ARBA" id="ARBA00001933"/>
    </source>
</evidence>
<keyword evidence="8" id="KW-1185">Reference proteome</keyword>
<proteinExistence type="inferred from homology"/>
<dbReference type="PANTHER" id="PTHR43552">
    <property type="entry name" value="DIAMINOBUTYRATE--2-OXOGLUTARATE AMINOTRANSFERASE"/>
    <property type="match status" value="1"/>
</dbReference>
<gene>
    <name evidence="5" type="ordered locus">HacjB3_15916</name>
    <name evidence="6" type="ORF">C497_01340</name>
</gene>
<evidence type="ECO:0000313" key="7">
    <source>
        <dbReference type="Proteomes" id="UP000000390"/>
    </source>
</evidence>
<evidence type="ECO:0000256" key="4">
    <source>
        <dbReference type="ARBA" id="ARBA00022679"/>
    </source>
</evidence>
<evidence type="ECO:0000313" key="5">
    <source>
        <dbReference type="EMBL" id="ADJ16541.1"/>
    </source>
</evidence>
<keyword evidence="6" id="KW-0670">Pyruvate</keyword>
<dbReference type="PANTHER" id="PTHR43552:SF1">
    <property type="entry name" value="DIAMINOBUTYRATE--2-OXOGLUTARATE AMINOTRANSFERASE"/>
    <property type="match status" value="1"/>
</dbReference>
<comment type="similarity">
    <text evidence="2">Belongs to the class-III pyridoxal-phosphate-dependent aminotransferase family.</text>
</comment>